<dbReference type="PANTHER" id="PTHR12829:SF7">
    <property type="entry name" value="N6-ADENOSINE-METHYLTRANSFERASE CATALYTIC SUBUNIT"/>
    <property type="match status" value="1"/>
</dbReference>
<evidence type="ECO:0000256" key="2">
    <source>
        <dbReference type="ARBA" id="ARBA00022679"/>
    </source>
</evidence>
<name>A0A8S5PB91_9CAUD</name>
<dbReference type="InterPro" id="IPR029063">
    <property type="entry name" value="SAM-dependent_MTases_sf"/>
</dbReference>
<evidence type="ECO:0000256" key="1">
    <source>
        <dbReference type="ARBA" id="ARBA00022603"/>
    </source>
</evidence>
<accession>A0A8S5PB91</accession>
<keyword evidence="2" id="KW-0808">Transferase</keyword>
<dbReference type="PANTHER" id="PTHR12829">
    <property type="entry name" value="N6-ADENOSINE-METHYLTRANSFERASE"/>
    <property type="match status" value="1"/>
</dbReference>
<evidence type="ECO:0000313" key="4">
    <source>
        <dbReference type="EMBL" id="DAE04342.1"/>
    </source>
</evidence>
<organism evidence="4">
    <name type="scientific">Siphoviridae sp. ctc6d98</name>
    <dbReference type="NCBI Taxonomy" id="2825569"/>
    <lineage>
        <taxon>Viruses</taxon>
        <taxon>Duplodnaviria</taxon>
        <taxon>Heunggongvirae</taxon>
        <taxon>Uroviricota</taxon>
        <taxon>Caudoviricetes</taxon>
    </lineage>
</organism>
<dbReference type="SUPFAM" id="SSF53335">
    <property type="entry name" value="S-adenosyl-L-methionine-dependent methyltransferases"/>
    <property type="match status" value="1"/>
</dbReference>
<reference evidence="4" key="1">
    <citation type="journal article" date="2021" name="Proc. Natl. Acad. Sci. U.S.A.">
        <title>A Catalog of Tens of Thousands of Viruses from Human Metagenomes Reveals Hidden Associations with Chronic Diseases.</title>
        <authorList>
            <person name="Tisza M.J."/>
            <person name="Buck C.B."/>
        </authorList>
    </citation>
    <scope>NUCLEOTIDE SEQUENCE</scope>
    <source>
        <strain evidence="4">Ctc6d98</strain>
    </source>
</reference>
<proteinExistence type="predicted"/>
<dbReference type="PROSITE" id="PS51143">
    <property type="entry name" value="MT_A70"/>
    <property type="match status" value="1"/>
</dbReference>
<sequence length="183" mass="21335">MSKYSIIYADPPWRYNQHGVQGAAEHHYPTMSQEDLKNLPISEIAEKDCTLFMWATFPMIKEALELIEAWGFRYKTTAFVWAKKNRKTDSWFTGLGFWTRSNAEICLLAVKGNPKRQSPCVSQLIVSPREEHSKKPDETRDRIVKLMGDLPRVELFARQKAEGWDVWGNEVESDIYLKEAHRE</sequence>
<protein>
    <submittedName>
        <fullName evidence="4">N6 adenosine methyltransferase subunit</fullName>
    </submittedName>
</protein>
<dbReference type="InterPro" id="IPR007757">
    <property type="entry name" value="MT-A70-like"/>
</dbReference>
<dbReference type="EMBL" id="BK015386">
    <property type="protein sequence ID" value="DAE04342.1"/>
    <property type="molecule type" value="Genomic_DNA"/>
</dbReference>
<dbReference type="GO" id="GO:0008168">
    <property type="term" value="F:methyltransferase activity"/>
    <property type="evidence" value="ECO:0007669"/>
    <property type="project" value="UniProtKB-KW"/>
</dbReference>
<evidence type="ECO:0000256" key="3">
    <source>
        <dbReference type="ARBA" id="ARBA00022691"/>
    </source>
</evidence>
<keyword evidence="3" id="KW-0949">S-adenosyl-L-methionine</keyword>
<dbReference type="Pfam" id="PF05063">
    <property type="entry name" value="MT-A70"/>
    <property type="match status" value="1"/>
</dbReference>
<dbReference type="GO" id="GO:0032259">
    <property type="term" value="P:methylation"/>
    <property type="evidence" value="ECO:0007669"/>
    <property type="project" value="UniProtKB-KW"/>
</dbReference>
<keyword evidence="1 4" id="KW-0489">Methyltransferase</keyword>